<accession>A0A2K1Y3D3</accession>
<sequence length="78" mass="8880">MLHCISGTKNNNSSYCFPTIVYPDRKNGLFDILCKCRACGGHFITKNTGCCFKLCLKVLILLISFMLFCFITTKQSWN</sequence>
<reference evidence="2 3" key="1">
    <citation type="journal article" date="2006" name="Science">
        <title>The genome of black cottonwood, Populus trichocarpa (Torr. &amp; Gray).</title>
        <authorList>
            <person name="Tuskan G.A."/>
            <person name="Difazio S."/>
            <person name="Jansson S."/>
            <person name="Bohlmann J."/>
            <person name="Grigoriev I."/>
            <person name="Hellsten U."/>
            <person name="Putnam N."/>
            <person name="Ralph S."/>
            <person name="Rombauts S."/>
            <person name="Salamov A."/>
            <person name="Schein J."/>
            <person name="Sterck L."/>
            <person name="Aerts A."/>
            <person name="Bhalerao R.R."/>
            <person name="Bhalerao R.P."/>
            <person name="Blaudez D."/>
            <person name="Boerjan W."/>
            <person name="Brun A."/>
            <person name="Brunner A."/>
            <person name="Busov V."/>
            <person name="Campbell M."/>
            <person name="Carlson J."/>
            <person name="Chalot M."/>
            <person name="Chapman J."/>
            <person name="Chen G.L."/>
            <person name="Cooper D."/>
            <person name="Coutinho P.M."/>
            <person name="Couturier J."/>
            <person name="Covert S."/>
            <person name="Cronk Q."/>
            <person name="Cunningham R."/>
            <person name="Davis J."/>
            <person name="Degroeve S."/>
            <person name="Dejardin A."/>
            <person name="Depamphilis C."/>
            <person name="Detter J."/>
            <person name="Dirks B."/>
            <person name="Dubchak I."/>
            <person name="Duplessis S."/>
            <person name="Ehlting J."/>
            <person name="Ellis B."/>
            <person name="Gendler K."/>
            <person name="Goodstein D."/>
            <person name="Gribskov M."/>
            <person name="Grimwood J."/>
            <person name="Groover A."/>
            <person name="Gunter L."/>
            <person name="Hamberger B."/>
            <person name="Heinze B."/>
            <person name="Helariutta Y."/>
            <person name="Henrissat B."/>
            <person name="Holligan D."/>
            <person name="Holt R."/>
            <person name="Huang W."/>
            <person name="Islam-Faridi N."/>
            <person name="Jones S."/>
            <person name="Jones-Rhoades M."/>
            <person name="Jorgensen R."/>
            <person name="Joshi C."/>
            <person name="Kangasjarvi J."/>
            <person name="Karlsson J."/>
            <person name="Kelleher C."/>
            <person name="Kirkpatrick R."/>
            <person name="Kirst M."/>
            <person name="Kohler A."/>
            <person name="Kalluri U."/>
            <person name="Larimer F."/>
            <person name="Leebens-Mack J."/>
            <person name="Leple J.C."/>
            <person name="Locascio P."/>
            <person name="Lou Y."/>
            <person name="Lucas S."/>
            <person name="Martin F."/>
            <person name="Montanini B."/>
            <person name="Napoli C."/>
            <person name="Nelson D.R."/>
            <person name="Nelson C."/>
            <person name="Nieminen K."/>
            <person name="Nilsson O."/>
            <person name="Pereda V."/>
            <person name="Peter G."/>
            <person name="Philippe R."/>
            <person name="Pilate G."/>
            <person name="Poliakov A."/>
            <person name="Razumovskaya J."/>
            <person name="Richardson P."/>
            <person name="Rinaldi C."/>
            <person name="Ritland K."/>
            <person name="Rouze P."/>
            <person name="Ryaboy D."/>
            <person name="Schmutz J."/>
            <person name="Schrader J."/>
            <person name="Segerman B."/>
            <person name="Shin H."/>
            <person name="Siddiqui A."/>
            <person name="Sterky F."/>
            <person name="Terry A."/>
            <person name="Tsai C.J."/>
            <person name="Uberbacher E."/>
            <person name="Unneberg P."/>
            <person name="Vahala J."/>
            <person name="Wall K."/>
            <person name="Wessler S."/>
            <person name="Yang G."/>
            <person name="Yin T."/>
            <person name="Douglas C."/>
            <person name="Marra M."/>
            <person name="Sandberg G."/>
            <person name="Van de Peer Y."/>
            <person name="Rokhsar D."/>
        </authorList>
    </citation>
    <scope>NUCLEOTIDE SEQUENCE [LARGE SCALE GENOMIC DNA]</scope>
    <source>
        <strain evidence="3">cv. Nisqually</strain>
    </source>
</reference>
<feature type="transmembrane region" description="Helical" evidence="1">
    <location>
        <begin position="54"/>
        <end position="73"/>
    </location>
</feature>
<gene>
    <name evidence="2" type="ORF">POPTR_013G092200</name>
</gene>
<evidence type="ECO:0000313" key="3">
    <source>
        <dbReference type="Proteomes" id="UP000006729"/>
    </source>
</evidence>
<name>A0A2K1Y3D3_POPTR</name>
<keyword evidence="1" id="KW-0472">Membrane</keyword>
<keyword evidence="1" id="KW-1133">Transmembrane helix</keyword>
<dbReference type="InParanoid" id="A0A2K1Y3D3"/>
<dbReference type="AlphaFoldDB" id="A0A2K1Y3D3"/>
<keyword evidence="3" id="KW-1185">Reference proteome</keyword>
<evidence type="ECO:0000313" key="2">
    <source>
        <dbReference type="EMBL" id="PNT07538.1"/>
    </source>
</evidence>
<evidence type="ECO:0000256" key="1">
    <source>
        <dbReference type="SAM" id="Phobius"/>
    </source>
</evidence>
<proteinExistence type="predicted"/>
<protein>
    <submittedName>
        <fullName evidence="2">Uncharacterized protein</fullName>
    </submittedName>
</protein>
<dbReference type="EMBL" id="CM009302">
    <property type="protein sequence ID" value="PNT07538.1"/>
    <property type="molecule type" value="Genomic_DNA"/>
</dbReference>
<dbReference type="Proteomes" id="UP000006729">
    <property type="component" value="Chromosome 13"/>
</dbReference>
<organism evidence="2 3">
    <name type="scientific">Populus trichocarpa</name>
    <name type="common">Western balsam poplar</name>
    <name type="synonym">Populus balsamifera subsp. trichocarpa</name>
    <dbReference type="NCBI Taxonomy" id="3694"/>
    <lineage>
        <taxon>Eukaryota</taxon>
        <taxon>Viridiplantae</taxon>
        <taxon>Streptophyta</taxon>
        <taxon>Embryophyta</taxon>
        <taxon>Tracheophyta</taxon>
        <taxon>Spermatophyta</taxon>
        <taxon>Magnoliopsida</taxon>
        <taxon>eudicotyledons</taxon>
        <taxon>Gunneridae</taxon>
        <taxon>Pentapetalae</taxon>
        <taxon>rosids</taxon>
        <taxon>fabids</taxon>
        <taxon>Malpighiales</taxon>
        <taxon>Salicaceae</taxon>
        <taxon>Saliceae</taxon>
        <taxon>Populus</taxon>
    </lineage>
</organism>
<keyword evidence="1" id="KW-0812">Transmembrane</keyword>